<protein>
    <submittedName>
        <fullName evidence="3">Uncharacterized protein</fullName>
    </submittedName>
</protein>
<keyword evidence="2" id="KW-1133">Transmembrane helix</keyword>
<evidence type="ECO:0000256" key="1">
    <source>
        <dbReference type="SAM" id="MobiDB-lite"/>
    </source>
</evidence>
<feature type="transmembrane region" description="Helical" evidence="2">
    <location>
        <begin position="197"/>
        <end position="216"/>
    </location>
</feature>
<dbReference type="EMBL" id="CAKKNE010000002">
    <property type="protein sequence ID" value="CAH0369594.1"/>
    <property type="molecule type" value="Genomic_DNA"/>
</dbReference>
<evidence type="ECO:0000313" key="3">
    <source>
        <dbReference type="EMBL" id="CAH0369594.1"/>
    </source>
</evidence>
<feature type="transmembrane region" description="Helical" evidence="2">
    <location>
        <begin position="166"/>
        <end position="185"/>
    </location>
</feature>
<evidence type="ECO:0000256" key="2">
    <source>
        <dbReference type="SAM" id="Phobius"/>
    </source>
</evidence>
<reference evidence="3" key="1">
    <citation type="submission" date="2021-11" db="EMBL/GenBank/DDBJ databases">
        <authorList>
            <consortium name="Genoscope - CEA"/>
            <person name="William W."/>
        </authorList>
    </citation>
    <scope>NUCLEOTIDE SEQUENCE</scope>
</reference>
<keyword evidence="2" id="KW-0812">Transmembrane</keyword>
<keyword evidence="2" id="KW-0472">Membrane</keyword>
<feature type="transmembrane region" description="Helical" evidence="2">
    <location>
        <begin position="228"/>
        <end position="253"/>
    </location>
</feature>
<dbReference type="Proteomes" id="UP000789595">
    <property type="component" value="Unassembled WGS sequence"/>
</dbReference>
<name>A0A8J2WW07_9STRA</name>
<comment type="caution">
    <text evidence="3">The sequence shown here is derived from an EMBL/GenBank/DDBJ whole genome shotgun (WGS) entry which is preliminary data.</text>
</comment>
<proteinExistence type="predicted"/>
<dbReference type="AlphaFoldDB" id="A0A8J2WW07"/>
<evidence type="ECO:0000313" key="4">
    <source>
        <dbReference type="Proteomes" id="UP000789595"/>
    </source>
</evidence>
<feature type="transmembrane region" description="Helical" evidence="2">
    <location>
        <begin position="66"/>
        <end position="84"/>
    </location>
</feature>
<sequence length="307" mass="33636">MDAIFGSSHQQPKPGAEAAAGDEQDVPASEYARLERFVVAWLVGNNAIFTLAALSKGSLRTHASHLEIMVFSISMSLCLLYAFGTMNSSAVGRRAILIWFIFWLYQGVFSVVYSLSDGNTILATFMYFLWNVFVAATFAWLIAVIRSELRALGSLDTVTTRITGRLTEIIGLQAALSLIAVSQGIGPDEFFRLAATYLFQLSLIMAWLFSLGVFDVGGIDPHLAVTKLSLSLVEGAALFFTGVLVLAGFGAYFLSERSQPDRRAIVRLFYITTVSITGAYCCTARVVWVARRRRRSKVSDSDPEPPA</sequence>
<organism evidence="3 4">
    <name type="scientific">Pelagomonas calceolata</name>
    <dbReference type="NCBI Taxonomy" id="35677"/>
    <lineage>
        <taxon>Eukaryota</taxon>
        <taxon>Sar</taxon>
        <taxon>Stramenopiles</taxon>
        <taxon>Ochrophyta</taxon>
        <taxon>Pelagophyceae</taxon>
        <taxon>Pelagomonadales</taxon>
        <taxon>Pelagomonadaceae</taxon>
        <taxon>Pelagomonas</taxon>
    </lineage>
</organism>
<feature type="transmembrane region" description="Helical" evidence="2">
    <location>
        <begin position="265"/>
        <end position="288"/>
    </location>
</feature>
<accession>A0A8J2WW07</accession>
<feature type="transmembrane region" description="Helical" evidence="2">
    <location>
        <begin position="96"/>
        <end position="115"/>
    </location>
</feature>
<feature type="region of interest" description="Disordered" evidence="1">
    <location>
        <begin position="1"/>
        <end position="24"/>
    </location>
</feature>
<feature type="transmembrane region" description="Helical" evidence="2">
    <location>
        <begin position="37"/>
        <end position="54"/>
    </location>
</feature>
<feature type="transmembrane region" description="Helical" evidence="2">
    <location>
        <begin position="121"/>
        <end position="145"/>
    </location>
</feature>
<keyword evidence="4" id="KW-1185">Reference proteome</keyword>
<gene>
    <name evidence="3" type="ORF">PECAL_2P27210</name>
</gene>